<protein>
    <submittedName>
        <fullName evidence="3">Putative glycosyltransferase EpsH</fullName>
    </submittedName>
</protein>
<dbReference type="SUPFAM" id="SSF53448">
    <property type="entry name" value="Nucleotide-diphospho-sugar transferases"/>
    <property type="match status" value="1"/>
</dbReference>
<evidence type="ECO:0000313" key="4">
    <source>
        <dbReference type="Proteomes" id="UP000095229"/>
    </source>
</evidence>
<dbReference type="PATRIC" id="fig|45071.6.peg.2134"/>
<dbReference type="GO" id="GO:0016740">
    <property type="term" value="F:transferase activity"/>
    <property type="evidence" value="ECO:0007669"/>
    <property type="project" value="UniProtKB-KW"/>
</dbReference>
<comment type="similarity">
    <text evidence="1">Belongs to the glycosyltransferase 2 family. WaaE/KdtX subfamily.</text>
</comment>
<organism evidence="3 4">
    <name type="scientific">Legionella parisiensis</name>
    <dbReference type="NCBI Taxonomy" id="45071"/>
    <lineage>
        <taxon>Bacteria</taxon>
        <taxon>Pseudomonadati</taxon>
        <taxon>Pseudomonadota</taxon>
        <taxon>Gammaproteobacteria</taxon>
        <taxon>Legionellales</taxon>
        <taxon>Legionellaceae</taxon>
        <taxon>Legionella</taxon>
    </lineage>
</organism>
<keyword evidence="4" id="KW-1185">Reference proteome</keyword>
<dbReference type="InterPro" id="IPR001173">
    <property type="entry name" value="Glyco_trans_2-like"/>
</dbReference>
<dbReference type="RefSeq" id="WP_058517809.1">
    <property type="nucleotide sequence ID" value="NZ_CAAAIE010000010.1"/>
</dbReference>
<dbReference type="EMBL" id="LSOG01000008">
    <property type="protein sequence ID" value="OEH48647.1"/>
    <property type="molecule type" value="Genomic_DNA"/>
</dbReference>
<dbReference type="OrthoDB" id="9815923at2"/>
<accession>A0A1E5JVT8</accession>
<evidence type="ECO:0000256" key="1">
    <source>
        <dbReference type="ARBA" id="ARBA00038494"/>
    </source>
</evidence>
<dbReference type="PANTHER" id="PTHR43630">
    <property type="entry name" value="POLY-BETA-1,6-N-ACETYL-D-GLUCOSAMINE SYNTHASE"/>
    <property type="match status" value="1"/>
</dbReference>
<dbReference type="PANTHER" id="PTHR43630:SF2">
    <property type="entry name" value="GLYCOSYLTRANSFERASE"/>
    <property type="match status" value="1"/>
</dbReference>
<evidence type="ECO:0000259" key="2">
    <source>
        <dbReference type="Pfam" id="PF00535"/>
    </source>
</evidence>
<comment type="caution">
    <text evidence="3">The sequence shown here is derived from an EMBL/GenBank/DDBJ whole genome shotgun (WGS) entry which is preliminary data.</text>
</comment>
<dbReference type="Proteomes" id="UP000095229">
    <property type="component" value="Unassembled WGS sequence"/>
</dbReference>
<gene>
    <name evidence="3" type="primary">epsH</name>
    <name evidence="3" type="ORF">lpari_00331</name>
</gene>
<feature type="domain" description="Glycosyltransferase 2-like" evidence="2">
    <location>
        <begin position="4"/>
        <end position="131"/>
    </location>
</feature>
<proteinExistence type="inferred from homology"/>
<keyword evidence="3" id="KW-0808">Transferase</keyword>
<dbReference type="Gene3D" id="3.90.550.10">
    <property type="entry name" value="Spore Coat Polysaccharide Biosynthesis Protein SpsA, Chain A"/>
    <property type="match status" value="1"/>
</dbReference>
<reference evidence="3 4" key="1">
    <citation type="submission" date="2016-02" db="EMBL/GenBank/DDBJ databases">
        <title>Secondary metabolites in Legionella.</title>
        <authorList>
            <person name="Tobias N.J."/>
            <person name="Bode H.B."/>
        </authorList>
    </citation>
    <scope>NUCLEOTIDE SEQUENCE [LARGE SCALE GENOMIC DNA]</scope>
    <source>
        <strain evidence="3 4">DSM 19216</strain>
    </source>
</reference>
<dbReference type="STRING" id="45071.Lpar_1991"/>
<dbReference type="CDD" id="cd02511">
    <property type="entry name" value="Beta4Glucosyltransferase"/>
    <property type="match status" value="1"/>
</dbReference>
<dbReference type="AlphaFoldDB" id="A0A1E5JVT8"/>
<dbReference type="InterPro" id="IPR029044">
    <property type="entry name" value="Nucleotide-diphossugar_trans"/>
</dbReference>
<sequence>MTLSVIIITKNEEKNIRRCLESVRFADEIIVLDSGSTDKTVAIAKEYTEYVFSTDWPGYGAQKQRALSKAQGDWVLNLDADESVSEELQREMIEAMASDSADAFRIAIQMYFYNQPLKYSSSPKRHARLFKRANAHFSSDIVHEKIVLPEKARIGKIKSTIMHHSYKDVSHVLYKMNKYSSYSAKTYILNKRKPSFIKTLASTSWMFFRCYILQRGFLDGRIGFLFAVFNAQGTFYRGIKQLYQDSNIEQLPSLAKGTEELI</sequence>
<dbReference type="Pfam" id="PF00535">
    <property type="entry name" value="Glycos_transf_2"/>
    <property type="match status" value="1"/>
</dbReference>
<evidence type="ECO:0000313" key="3">
    <source>
        <dbReference type="EMBL" id="OEH48647.1"/>
    </source>
</evidence>
<name>A0A1E5JVT8_9GAMM</name>